<evidence type="ECO:0000256" key="1">
    <source>
        <dbReference type="SAM" id="MobiDB-lite"/>
    </source>
</evidence>
<accession>A0A8T1W8D6</accession>
<dbReference type="PANTHER" id="PTHR11614">
    <property type="entry name" value="PHOSPHOLIPASE-RELATED"/>
    <property type="match status" value="1"/>
</dbReference>
<feature type="compositionally biased region" description="Low complexity" evidence="1">
    <location>
        <begin position="471"/>
        <end position="496"/>
    </location>
</feature>
<proteinExistence type="predicted"/>
<dbReference type="Proteomes" id="UP000694044">
    <property type="component" value="Unassembled WGS sequence"/>
</dbReference>
<feature type="compositionally biased region" description="Low complexity" evidence="1">
    <location>
        <begin position="184"/>
        <end position="193"/>
    </location>
</feature>
<feature type="compositionally biased region" description="Low complexity" evidence="1">
    <location>
        <begin position="366"/>
        <end position="377"/>
    </location>
</feature>
<gene>
    <name evidence="3" type="ORF">PHYPSEUDO_012611</name>
</gene>
<evidence type="ECO:0000313" key="3">
    <source>
        <dbReference type="EMBL" id="KAG7388403.1"/>
    </source>
</evidence>
<feature type="compositionally biased region" description="Polar residues" evidence="1">
    <location>
        <begin position="119"/>
        <end position="131"/>
    </location>
</feature>
<reference evidence="3" key="1">
    <citation type="submission" date="2021-02" db="EMBL/GenBank/DDBJ databases">
        <authorList>
            <person name="Palmer J.M."/>
        </authorList>
    </citation>
    <scope>NUCLEOTIDE SEQUENCE</scope>
    <source>
        <strain evidence="3">SCRP734</strain>
    </source>
</reference>
<feature type="compositionally biased region" description="Polar residues" evidence="1">
    <location>
        <begin position="245"/>
        <end position="254"/>
    </location>
</feature>
<dbReference type="EMBL" id="JAGDFM010000061">
    <property type="protein sequence ID" value="KAG7388403.1"/>
    <property type="molecule type" value="Genomic_DNA"/>
</dbReference>
<evidence type="ECO:0000259" key="2">
    <source>
        <dbReference type="Pfam" id="PF12146"/>
    </source>
</evidence>
<dbReference type="OrthoDB" id="2498029at2759"/>
<feature type="compositionally biased region" description="Low complexity" evidence="1">
    <location>
        <begin position="449"/>
        <end position="463"/>
    </location>
</feature>
<sequence>MPNCRKLPGASSSSSRASRLHTKPREQLMMSVIEEEPIHMRESRLKEQERHPEDIKPSSDSFLEAIEERHRRSAARTTTGLTASESPVSRSESVMHSRSASSSASTAPSSTDEAYEQYNDCNSRVALNSRCSPRVESRQNSSSESRSKNRPSSTRHPREPCTVQSPHERSSHQVRSDPEYTPRSKSSNTFSSSSEEEEAHDQHRRPPRRHAPSPHSSTGTRPKASSIPPSKGSSSLRRERVRQSPPRTASSPYSSPDERPRSKSSTRLDAAAHSSSSKGVDGSHQRAASRQDTSLRSRSRGKSKSSSMLPPFREPYAERELPRSESPSQPTSPPAYPSDHGRMRRRVPSRELSTSTSSGDARRAKSSSTLNSLASLSETEMYEDRRIRAFRDVSPPPRQRSTSNPKPMSQTHVGVGRRQVASCRESKTMNPKLMGPATDQQKALSRPFLSSRDPTRSRSTSLLPKKAATPASSDGSIPRSASASSLSSLGSTPSPRMSVPQLPLRLRHYEGRFQNRRKQTLFYFSLFPPEKMALRGVVLCLHGIGDHCRRNVKLYERLCREGFGVITYDLLNHGVSDLDQHKTRAHISNFAHLVEDTNDFITYAKRSIYSDALRYWRRHHHPHHPHGRERSTDRISQPELPLIIAGTSFGSLIGIHTVLAGEHKFHAAVWGSPTVGVTWNPLLWAESKLAKPLAAIMPTAKMVPAVQHDLLCRDPKFLMRFKADPLTSMDMMTTRSGHESLQAMIQLEDDKRVADPASAFSAVPTLFLAGSADGISDQQAAIKFFATMGNFDKEFKLFDGLFHMVYEEPEKEVVFRYLAKWLHRRFPVETRQ</sequence>
<feature type="compositionally biased region" description="Basic and acidic residues" evidence="1">
    <location>
        <begin position="382"/>
        <end position="391"/>
    </location>
</feature>
<keyword evidence="4" id="KW-1185">Reference proteome</keyword>
<feature type="compositionally biased region" description="Basic and acidic residues" evidence="1">
    <location>
        <begin position="36"/>
        <end position="57"/>
    </location>
</feature>
<feature type="compositionally biased region" description="Polar residues" evidence="1">
    <location>
        <begin position="263"/>
        <end position="278"/>
    </location>
</feature>
<feature type="domain" description="Serine aminopeptidase S33" evidence="2">
    <location>
        <begin position="637"/>
        <end position="810"/>
    </location>
</feature>
<feature type="compositionally biased region" description="Basic residues" evidence="1">
    <location>
        <begin position="202"/>
        <end position="212"/>
    </location>
</feature>
<feature type="compositionally biased region" description="Low complexity" evidence="1">
    <location>
        <begin position="213"/>
        <end position="235"/>
    </location>
</feature>
<feature type="compositionally biased region" description="Basic and acidic residues" evidence="1">
    <location>
        <begin position="166"/>
        <end position="182"/>
    </location>
</feature>
<evidence type="ECO:0000313" key="4">
    <source>
        <dbReference type="Proteomes" id="UP000694044"/>
    </source>
</evidence>
<feature type="compositionally biased region" description="Polar residues" evidence="1">
    <location>
        <begin position="75"/>
        <end position="88"/>
    </location>
</feature>
<organism evidence="3 4">
    <name type="scientific">Phytophthora pseudosyringae</name>
    <dbReference type="NCBI Taxonomy" id="221518"/>
    <lineage>
        <taxon>Eukaryota</taxon>
        <taxon>Sar</taxon>
        <taxon>Stramenopiles</taxon>
        <taxon>Oomycota</taxon>
        <taxon>Peronosporomycetes</taxon>
        <taxon>Peronosporales</taxon>
        <taxon>Peronosporaceae</taxon>
        <taxon>Phytophthora</taxon>
    </lineage>
</organism>
<feature type="compositionally biased region" description="Low complexity" evidence="1">
    <location>
        <begin position="89"/>
        <end position="110"/>
    </location>
</feature>
<name>A0A8T1W8D6_9STRA</name>
<dbReference type="Pfam" id="PF12146">
    <property type="entry name" value="Hydrolase_4"/>
    <property type="match status" value="2"/>
</dbReference>
<dbReference type="InterPro" id="IPR022742">
    <property type="entry name" value="Hydrolase_4"/>
</dbReference>
<comment type="caution">
    <text evidence="3">The sequence shown here is derived from an EMBL/GenBank/DDBJ whole genome shotgun (WGS) entry which is preliminary data.</text>
</comment>
<protein>
    <recommendedName>
        <fullName evidence="2">Serine aminopeptidase S33 domain-containing protein</fullName>
    </recommendedName>
</protein>
<feature type="domain" description="Serine aminopeptidase S33" evidence="2">
    <location>
        <begin position="535"/>
        <end position="605"/>
    </location>
</feature>
<feature type="compositionally biased region" description="Polar residues" evidence="1">
    <location>
        <begin position="399"/>
        <end position="412"/>
    </location>
</feature>
<dbReference type="FunFam" id="3.40.50.1820:FF:000338">
    <property type="entry name" value="Uncharacterized protein"/>
    <property type="match status" value="1"/>
</dbReference>
<dbReference type="AlphaFoldDB" id="A0A8T1W8D6"/>
<feature type="region of interest" description="Disordered" evidence="1">
    <location>
        <begin position="1"/>
        <end position="501"/>
    </location>
</feature>
<dbReference type="InterPro" id="IPR051044">
    <property type="entry name" value="MAG_DAG_Lipase"/>
</dbReference>